<dbReference type="Pfam" id="PF21799">
    <property type="entry name" value="MurD-like_N"/>
    <property type="match status" value="1"/>
</dbReference>
<dbReference type="GO" id="GO:0008360">
    <property type="term" value="P:regulation of cell shape"/>
    <property type="evidence" value="ECO:0007669"/>
    <property type="project" value="UniProtKB-KW"/>
</dbReference>
<keyword evidence="3 7" id="KW-0963">Cytoplasm</keyword>
<dbReference type="Pfam" id="PF02875">
    <property type="entry name" value="Mur_ligase_C"/>
    <property type="match status" value="1"/>
</dbReference>
<evidence type="ECO:0000313" key="12">
    <source>
        <dbReference type="Proteomes" id="UP000462362"/>
    </source>
</evidence>
<dbReference type="NCBIfam" id="TIGR01087">
    <property type="entry name" value="murD"/>
    <property type="match status" value="1"/>
</dbReference>
<accession>A0A6I3S8U2</accession>
<feature type="domain" description="Mur ligase C-terminal" evidence="9">
    <location>
        <begin position="332"/>
        <end position="446"/>
    </location>
</feature>
<dbReference type="InterPro" id="IPR004101">
    <property type="entry name" value="Mur_ligase_C"/>
</dbReference>
<dbReference type="Proteomes" id="UP000462362">
    <property type="component" value="Unassembled WGS sequence"/>
</dbReference>
<sequence length="477" mass="50637">MSVSQKVLVLGLGASGRTAARFYASRGFEVLAADTRPQPPRLDELQKEIPNLKFLGGAVSPVIVAEVSEVMISPGLSPEYSVFAPAVKEAKHRGIAVVGEIELFARELKKLKAETGYAPKIIGITGTNGKTTTTMLSTAIIAEAGKSVVVAGNVGPNALGELEKHRQVGTLPDFWVLELSSFQLETTESLHCDSAALLNITEDHIDWHGSMEKYAAAKRKIFSADTVRVLNREDPGSMLSAEGVPSDLVHTFGSDAPKKIGDFGISDVGALVWLSGCIASASPELLIPMNALRIRGLHNAMNALAATALTLAVGIPLDSILRTLREYKGEPHRVQLILRASDIDYVDDSKGTNVGAVVAALAGFGPKKVVLILGGDGKGQDFAPLKAPIETHAKGAVFIGRDAPLIEKEVDYPGLLKAHAKTMAEAVREARAMAKPGDTILLSPACASWDMFKDYADRSAQFVAAAKEIAEEEGQLC</sequence>
<dbReference type="GO" id="GO:0008764">
    <property type="term" value="F:UDP-N-acetylmuramoylalanine-D-glutamate ligase activity"/>
    <property type="evidence" value="ECO:0007669"/>
    <property type="project" value="UniProtKB-UniRule"/>
</dbReference>
<dbReference type="Gene3D" id="3.40.1190.10">
    <property type="entry name" value="Mur-like, catalytic domain"/>
    <property type="match status" value="1"/>
</dbReference>
<dbReference type="PANTHER" id="PTHR43692">
    <property type="entry name" value="UDP-N-ACETYLMURAMOYLALANINE--D-GLUTAMATE LIGASE"/>
    <property type="match status" value="1"/>
</dbReference>
<comment type="function">
    <text evidence="7 8">Cell wall formation. Catalyzes the addition of glutamate to the nucleotide precursor UDP-N-acetylmuramoyl-L-alanine (UMA).</text>
</comment>
<dbReference type="AlphaFoldDB" id="A0A6I3S8U2"/>
<dbReference type="GO" id="GO:0005737">
    <property type="term" value="C:cytoplasm"/>
    <property type="evidence" value="ECO:0007669"/>
    <property type="project" value="UniProtKB-SubCell"/>
</dbReference>
<proteinExistence type="inferred from homology"/>
<dbReference type="UniPathway" id="UPA00219"/>
<evidence type="ECO:0000256" key="3">
    <source>
        <dbReference type="ARBA" id="ARBA00022490"/>
    </source>
</evidence>
<dbReference type="GO" id="GO:0071555">
    <property type="term" value="P:cell wall organization"/>
    <property type="evidence" value="ECO:0007669"/>
    <property type="project" value="UniProtKB-KW"/>
</dbReference>
<dbReference type="InterPro" id="IPR005762">
    <property type="entry name" value="MurD"/>
</dbReference>
<feature type="binding site" evidence="7">
    <location>
        <begin position="126"/>
        <end position="132"/>
    </location>
    <ligand>
        <name>ATP</name>
        <dbReference type="ChEBI" id="CHEBI:30616"/>
    </ligand>
</feature>
<dbReference type="GO" id="GO:0009252">
    <property type="term" value="P:peptidoglycan biosynthetic process"/>
    <property type="evidence" value="ECO:0007669"/>
    <property type="project" value="UniProtKB-UniRule"/>
</dbReference>
<dbReference type="SUPFAM" id="SSF51984">
    <property type="entry name" value="MurCD N-terminal domain"/>
    <property type="match status" value="1"/>
</dbReference>
<dbReference type="Gene3D" id="3.40.50.720">
    <property type="entry name" value="NAD(P)-binding Rossmann-like Domain"/>
    <property type="match status" value="1"/>
</dbReference>
<evidence type="ECO:0000256" key="4">
    <source>
        <dbReference type="ARBA" id="ARBA00022598"/>
    </source>
</evidence>
<keyword evidence="7 8" id="KW-0573">Peptidoglycan synthesis</keyword>
<dbReference type="GO" id="GO:0005524">
    <property type="term" value="F:ATP binding"/>
    <property type="evidence" value="ECO:0007669"/>
    <property type="project" value="UniProtKB-UniRule"/>
</dbReference>
<evidence type="ECO:0000256" key="6">
    <source>
        <dbReference type="ARBA" id="ARBA00022840"/>
    </source>
</evidence>
<dbReference type="HAMAP" id="MF_00639">
    <property type="entry name" value="MurD"/>
    <property type="match status" value="1"/>
</dbReference>
<keyword evidence="7 8" id="KW-0131">Cell cycle</keyword>
<evidence type="ECO:0000259" key="9">
    <source>
        <dbReference type="Pfam" id="PF02875"/>
    </source>
</evidence>
<evidence type="ECO:0000259" key="10">
    <source>
        <dbReference type="Pfam" id="PF08245"/>
    </source>
</evidence>
<dbReference type="SUPFAM" id="SSF53623">
    <property type="entry name" value="MurD-like peptide ligases, catalytic domain"/>
    <property type="match status" value="1"/>
</dbReference>
<keyword evidence="7 8" id="KW-0133">Cell shape</keyword>
<dbReference type="EMBL" id="WNCL01000022">
    <property type="protein sequence ID" value="MTU43584.1"/>
    <property type="molecule type" value="Genomic_DNA"/>
</dbReference>
<dbReference type="Pfam" id="PF08245">
    <property type="entry name" value="Mur_ligase_M"/>
    <property type="match status" value="1"/>
</dbReference>
<comment type="similarity">
    <text evidence="7">Belongs to the MurCDEF family.</text>
</comment>
<dbReference type="GO" id="GO:0051301">
    <property type="term" value="P:cell division"/>
    <property type="evidence" value="ECO:0007669"/>
    <property type="project" value="UniProtKB-KW"/>
</dbReference>
<reference evidence="11 12" key="1">
    <citation type="journal article" date="2019" name="Nat. Med.">
        <title>A library of human gut bacterial isolates paired with longitudinal multiomics data enables mechanistic microbiome research.</title>
        <authorList>
            <person name="Poyet M."/>
            <person name="Groussin M."/>
            <person name="Gibbons S.M."/>
            <person name="Avila-Pacheco J."/>
            <person name="Jiang X."/>
            <person name="Kearney S.M."/>
            <person name="Perrotta A.R."/>
            <person name="Berdy B."/>
            <person name="Zhao S."/>
            <person name="Lieberman T.D."/>
            <person name="Swanson P.K."/>
            <person name="Smith M."/>
            <person name="Roesemann S."/>
            <person name="Alexander J.E."/>
            <person name="Rich S.A."/>
            <person name="Livny J."/>
            <person name="Vlamakis H."/>
            <person name="Clish C."/>
            <person name="Bullock K."/>
            <person name="Deik A."/>
            <person name="Scott J."/>
            <person name="Pierce K.A."/>
            <person name="Xavier R.J."/>
            <person name="Alm E.J."/>
        </authorList>
    </citation>
    <scope>NUCLEOTIDE SEQUENCE [LARGE SCALE GENOMIC DNA]</scope>
    <source>
        <strain evidence="11 12">BIOML-A2</strain>
    </source>
</reference>
<feature type="domain" description="Mur ligase central" evidence="10">
    <location>
        <begin position="124"/>
        <end position="309"/>
    </location>
</feature>
<comment type="caution">
    <text evidence="11">The sequence shown here is derived from an EMBL/GenBank/DDBJ whole genome shotgun (WGS) entry which is preliminary data.</text>
</comment>
<comment type="subcellular location">
    <subcellularLocation>
        <location evidence="1 7 8">Cytoplasm</location>
    </subcellularLocation>
</comment>
<dbReference type="InterPro" id="IPR036565">
    <property type="entry name" value="Mur-like_cat_sf"/>
</dbReference>
<evidence type="ECO:0000256" key="8">
    <source>
        <dbReference type="RuleBase" id="RU003664"/>
    </source>
</evidence>
<keyword evidence="5 7" id="KW-0547">Nucleotide-binding</keyword>
<name>A0A6I3S8U2_9BURK</name>
<dbReference type="PANTHER" id="PTHR43692:SF1">
    <property type="entry name" value="UDP-N-ACETYLMURAMOYLALANINE--D-GLUTAMATE LIGASE"/>
    <property type="match status" value="1"/>
</dbReference>
<keyword evidence="7 8" id="KW-0961">Cell wall biogenesis/degradation</keyword>
<dbReference type="InterPro" id="IPR036615">
    <property type="entry name" value="Mur_ligase_C_dom_sf"/>
</dbReference>
<evidence type="ECO:0000256" key="1">
    <source>
        <dbReference type="ARBA" id="ARBA00004496"/>
    </source>
</evidence>
<organism evidence="11 12">
    <name type="scientific">Parasutterella excrementihominis</name>
    <dbReference type="NCBI Taxonomy" id="487175"/>
    <lineage>
        <taxon>Bacteria</taxon>
        <taxon>Pseudomonadati</taxon>
        <taxon>Pseudomonadota</taxon>
        <taxon>Betaproteobacteria</taxon>
        <taxon>Burkholderiales</taxon>
        <taxon>Sutterellaceae</taxon>
        <taxon>Parasutterella</taxon>
    </lineage>
</organism>
<dbReference type="RefSeq" id="WP_021867838.1">
    <property type="nucleotide sequence ID" value="NZ_CAUABC010000001.1"/>
</dbReference>
<protein>
    <recommendedName>
        <fullName evidence="7 8">UDP-N-acetylmuramoylalanine--D-glutamate ligase</fullName>
        <ecNumber evidence="7 8">6.3.2.9</ecNumber>
    </recommendedName>
    <alternativeName>
        <fullName evidence="7">D-glutamic acid-adding enzyme</fullName>
    </alternativeName>
    <alternativeName>
        <fullName evidence="7">UDP-N-acetylmuramoyl-L-alanyl-D-glutamate synthetase</fullName>
    </alternativeName>
</protein>
<evidence type="ECO:0000313" key="11">
    <source>
        <dbReference type="EMBL" id="MTU43584.1"/>
    </source>
</evidence>
<gene>
    <name evidence="7" type="primary">murD</name>
    <name evidence="11" type="ORF">GMD42_08090</name>
</gene>
<keyword evidence="4 7" id="KW-0436">Ligase</keyword>
<dbReference type="SUPFAM" id="SSF53244">
    <property type="entry name" value="MurD-like peptide ligases, peptide-binding domain"/>
    <property type="match status" value="1"/>
</dbReference>
<dbReference type="EC" id="6.3.2.9" evidence="7 8"/>
<evidence type="ECO:0000256" key="5">
    <source>
        <dbReference type="ARBA" id="ARBA00022741"/>
    </source>
</evidence>
<comment type="pathway">
    <text evidence="2 7 8">Cell wall biogenesis; peptidoglycan biosynthesis.</text>
</comment>
<comment type="catalytic activity">
    <reaction evidence="7 8">
        <text>UDP-N-acetyl-alpha-D-muramoyl-L-alanine + D-glutamate + ATP = UDP-N-acetyl-alpha-D-muramoyl-L-alanyl-D-glutamate + ADP + phosphate + H(+)</text>
        <dbReference type="Rhea" id="RHEA:16429"/>
        <dbReference type="ChEBI" id="CHEBI:15378"/>
        <dbReference type="ChEBI" id="CHEBI:29986"/>
        <dbReference type="ChEBI" id="CHEBI:30616"/>
        <dbReference type="ChEBI" id="CHEBI:43474"/>
        <dbReference type="ChEBI" id="CHEBI:83898"/>
        <dbReference type="ChEBI" id="CHEBI:83900"/>
        <dbReference type="ChEBI" id="CHEBI:456216"/>
        <dbReference type="EC" id="6.3.2.9"/>
    </reaction>
</comment>
<keyword evidence="7 8" id="KW-0132">Cell division</keyword>
<evidence type="ECO:0000256" key="2">
    <source>
        <dbReference type="ARBA" id="ARBA00004752"/>
    </source>
</evidence>
<dbReference type="Gene3D" id="3.90.190.20">
    <property type="entry name" value="Mur ligase, C-terminal domain"/>
    <property type="match status" value="1"/>
</dbReference>
<dbReference type="InterPro" id="IPR013221">
    <property type="entry name" value="Mur_ligase_cen"/>
</dbReference>
<keyword evidence="6 7" id="KW-0067">ATP-binding</keyword>
<evidence type="ECO:0000256" key="7">
    <source>
        <dbReference type="HAMAP-Rule" id="MF_00639"/>
    </source>
</evidence>